<sequence>MSDTPTHDQNPVVPQRVRGDQSKGSPDQRNREAEHQEPPNNRSTTEKAPGTHMKRHKRRASKGSRDPCSRDESISRGECKLAQVGRRCGERYPFRGPNPVDTLKERGGEC</sequence>
<dbReference type="AlphaFoldDB" id="A0AAV7TKZ8"/>
<evidence type="ECO:0000313" key="3">
    <source>
        <dbReference type="Proteomes" id="UP001066276"/>
    </source>
</evidence>
<dbReference type="EMBL" id="JANPWB010000006">
    <property type="protein sequence ID" value="KAJ1176895.1"/>
    <property type="molecule type" value="Genomic_DNA"/>
</dbReference>
<evidence type="ECO:0000256" key="1">
    <source>
        <dbReference type="SAM" id="MobiDB-lite"/>
    </source>
</evidence>
<feature type="region of interest" description="Disordered" evidence="1">
    <location>
        <begin position="1"/>
        <end position="110"/>
    </location>
</feature>
<feature type="compositionally biased region" description="Basic and acidic residues" evidence="1">
    <location>
        <begin position="17"/>
        <end position="37"/>
    </location>
</feature>
<dbReference type="Proteomes" id="UP001066276">
    <property type="component" value="Chromosome 3_2"/>
</dbReference>
<protein>
    <submittedName>
        <fullName evidence="2">Uncharacterized protein</fullName>
    </submittedName>
</protein>
<keyword evidence="3" id="KW-1185">Reference proteome</keyword>
<comment type="caution">
    <text evidence="2">The sequence shown here is derived from an EMBL/GenBank/DDBJ whole genome shotgun (WGS) entry which is preliminary data.</text>
</comment>
<name>A0AAV7TKZ8_PLEWA</name>
<organism evidence="2 3">
    <name type="scientific">Pleurodeles waltl</name>
    <name type="common">Iberian ribbed newt</name>
    <dbReference type="NCBI Taxonomy" id="8319"/>
    <lineage>
        <taxon>Eukaryota</taxon>
        <taxon>Metazoa</taxon>
        <taxon>Chordata</taxon>
        <taxon>Craniata</taxon>
        <taxon>Vertebrata</taxon>
        <taxon>Euteleostomi</taxon>
        <taxon>Amphibia</taxon>
        <taxon>Batrachia</taxon>
        <taxon>Caudata</taxon>
        <taxon>Salamandroidea</taxon>
        <taxon>Salamandridae</taxon>
        <taxon>Pleurodelinae</taxon>
        <taxon>Pleurodeles</taxon>
    </lineage>
</organism>
<reference evidence="2" key="1">
    <citation type="journal article" date="2022" name="bioRxiv">
        <title>Sequencing and chromosome-scale assembly of the giantPleurodeles waltlgenome.</title>
        <authorList>
            <person name="Brown T."/>
            <person name="Elewa A."/>
            <person name="Iarovenko S."/>
            <person name="Subramanian E."/>
            <person name="Araus A.J."/>
            <person name="Petzold A."/>
            <person name="Susuki M."/>
            <person name="Suzuki K.-i.T."/>
            <person name="Hayashi T."/>
            <person name="Toyoda A."/>
            <person name="Oliveira C."/>
            <person name="Osipova E."/>
            <person name="Leigh N.D."/>
            <person name="Simon A."/>
            <person name="Yun M.H."/>
        </authorList>
    </citation>
    <scope>NUCLEOTIDE SEQUENCE</scope>
    <source>
        <strain evidence="2">20211129_DDA</strain>
        <tissue evidence="2">Liver</tissue>
    </source>
</reference>
<feature type="compositionally biased region" description="Basic and acidic residues" evidence="1">
    <location>
        <begin position="63"/>
        <end position="79"/>
    </location>
</feature>
<feature type="compositionally biased region" description="Basic residues" evidence="1">
    <location>
        <begin position="52"/>
        <end position="62"/>
    </location>
</feature>
<gene>
    <name evidence="2" type="ORF">NDU88_002162</name>
</gene>
<evidence type="ECO:0000313" key="2">
    <source>
        <dbReference type="EMBL" id="KAJ1176895.1"/>
    </source>
</evidence>
<proteinExistence type="predicted"/>
<accession>A0AAV7TKZ8</accession>